<keyword evidence="3 6" id="KW-1133">Transmembrane helix</keyword>
<organism evidence="8 9">
    <name type="scientific">Kaistia dalseonensis</name>
    <dbReference type="NCBI Taxonomy" id="410840"/>
    <lineage>
        <taxon>Bacteria</taxon>
        <taxon>Pseudomonadati</taxon>
        <taxon>Pseudomonadota</taxon>
        <taxon>Alphaproteobacteria</taxon>
        <taxon>Hyphomicrobiales</taxon>
        <taxon>Kaistiaceae</taxon>
        <taxon>Kaistia</taxon>
    </lineage>
</organism>
<dbReference type="Gene3D" id="1.25.40.10">
    <property type="entry name" value="Tetratricopeptide repeat domain"/>
    <property type="match status" value="1"/>
</dbReference>
<comment type="subcellular location">
    <subcellularLocation>
        <location evidence="1">Membrane</location>
    </subcellularLocation>
</comment>
<evidence type="ECO:0000256" key="3">
    <source>
        <dbReference type="ARBA" id="ARBA00022989"/>
    </source>
</evidence>
<dbReference type="InterPro" id="IPR016982">
    <property type="entry name" value="Mms48"/>
</dbReference>
<keyword evidence="2 6" id="KW-0812">Transmembrane</keyword>
<comment type="caution">
    <text evidence="8">The sequence shown here is derived from an EMBL/GenBank/DDBJ whole genome shotgun (WGS) entry which is preliminary data.</text>
</comment>
<sequence>MIRILIYIALVFAIAAGFAWLADRPGEIAMVWQGYEVHTSLMVGAVALAALFVAIAFVLWLIVTVFRAPGLFGDWMSGRRRDRGYRALSRGMIAIGAGDVKRAKRFAVESRKILKDEPLTLLLAAQSAQLTGDAVAARQAFESMVEVPETRLLGLRGLFVEAQRAGEHEAAHHYAKEAAAAAPSLAWAGTALFEYQAAAGDWQGALLTLGANLHAKLVDRGQAHRLRAVLLTARGLDLEAAEPDDAKAVALEAVKLAPGLVPAATLASRVLIRGGDMKRASKILEAAWKIEPHPELAEAYAEIRTGDTALDRLKRAEKLAALRPLHPESQLALARAAIDAREWAEARRHLASIREEDRTERFCLLMAEIEQGAAGDRGRAREWLGRAVRSPRDSVWMADGYAFPAWAPISPISGRIDAFEWRRPTVALPDEYRPALELDAEPAGEETDHGDTLSLTIDATPAPAPTPPPAPAAAKVEMKPAVATAPERSATVALADLPPPPDDPGVEDIAPVPIDRLRLQ</sequence>
<dbReference type="InterPro" id="IPR010817">
    <property type="entry name" value="HemY_N"/>
</dbReference>
<dbReference type="PIRSF" id="PIRSF031802">
    <property type="entry name" value="UCP031802"/>
    <property type="match status" value="1"/>
</dbReference>
<feature type="transmembrane region" description="Helical" evidence="6">
    <location>
        <begin position="42"/>
        <end position="66"/>
    </location>
</feature>
<dbReference type="SUPFAM" id="SSF48452">
    <property type="entry name" value="TPR-like"/>
    <property type="match status" value="2"/>
</dbReference>
<evidence type="ECO:0000256" key="1">
    <source>
        <dbReference type="ARBA" id="ARBA00004370"/>
    </source>
</evidence>
<dbReference type="Pfam" id="PF07219">
    <property type="entry name" value="HemY_N"/>
    <property type="match status" value="1"/>
</dbReference>
<evidence type="ECO:0000256" key="6">
    <source>
        <dbReference type="SAM" id="Phobius"/>
    </source>
</evidence>
<keyword evidence="9" id="KW-1185">Reference proteome</keyword>
<protein>
    <submittedName>
        <fullName evidence="8">HemY protein</fullName>
    </submittedName>
</protein>
<keyword evidence="4 6" id="KW-0472">Membrane</keyword>
<evidence type="ECO:0000313" key="8">
    <source>
        <dbReference type="EMBL" id="MDQ0437298.1"/>
    </source>
</evidence>
<proteinExistence type="predicted"/>
<dbReference type="Proteomes" id="UP001241603">
    <property type="component" value="Unassembled WGS sequence"/>
</dbReference>
<dbReference type="EMBL" id="JAUSVO010000002">
    <property type="protein sequence ID" value="MDQ0437298.1"/>
    <property type="molecule type" value="Genomic_DNA"/>
</dbReference>
<evidence type="ECO:0000259" key="7">
    <source>
        <dbReference type="Pfam" id="PF07219"/>
    </source>
</evidence>
<feature type="transmembrane region" description="Helical" evidence="6">
    <location>
        <begin position="5"/>
        <end position="22"/>
    </location>
</feature>
<feature type="region of interest" description="Disordered" evidence="5">
    <location>
        <begin position="461"/>
        <end position="520"/>
    </location>
</feature>
<evidence type="ECO:0000256" key="4">
    <source>
        <dbReference type="ARBA" id="ARBA00023136"/>
    </source>
</evidence>
<evidence type="ECO:0000256" key="5">
    <source>
        <dbReference type="SAM" id="MobiDB-lite"/>
    </source>
</evidence>
<gene>
    <name evidence="8" type="ORF">QO014_001683</name>
</gene>
<accession>A0ABU0H4R2</accession>
<evidence type="ECO:0000313" key="9">
    <source>
        <dbReference type="Proteomes" id="UP001241603"/>
    </source>
</evidence>
<name>A0ABU0H4R2_9HYPH</name>
<feature type="compositionally biased region" description="Pro residues" evidence="5">
    <location>
        <begin position="462"/>
        <end position="471"/>
    </location>
</feature>
<reference evidence="8 9" key="1">
    <citation type="submission" date="2023-07" db="EMBL/GenBank/DDBJ databases">
        <title>Genomic Encyclopedia of Type Strains, Phase IV (KMG-IV): sequencing the most valuable type-strain genomes for metagenomic binning, comparative biology and taxonomic classification.</title>
        <authorList>
            <person name="Goeker M."/>
        </authorList>
    </citation>
    <scope>NUCLEOTIDE SEQUENCE [LARGE SCALE GENOMIC DNA]</scope>
    <source>
        <strain evidence="8 9">B6-8</strain>
    </source>
</reference>
<feature type="domain" description="HemY N-terminal" evidence="7">
    <location>
        <begin position="26"/>
        <end position="132"/>
    </location>
</feature>
<evidence type="ECO:0000256" key="2">
    <source>
        <dbReference type="ARBA" id="ARBA00022692"/>
    </source>
</evidence>
<dbReference type="InterPro" id="IPR011990">
    <property type="entry name" value="TPR-like_helical_dom_sf"/>
</dbReference>
<dbReference type="RefSeq" id="WP_266348227.1">
    <property type="nucleotide sequence ID" value="NZ_JAPKNG010000002.1"/>
</dbReference>